<evidence type="ECO:0000313" key="3">
    <source>
        <dbReference type="Proteomes" id="UP000631114"/>
    </source>
</evidence>
<protein>
    <submittedName>
        <fullName evidence="2">Uncharacterized protein</fullName>
    </submittedName>
</protein>
<name>A0A835I032_9MAGN</name>
<keyword evidence="3" id="KW-1185">Reference proteome</keyword>
<dbReference type="PANTHER" id="PTHR47937">
    <property type="entry name" value="PLASTID TRANSCRIPTIONALLY ACTIVE CHROMOSOME 2-LIKE PROTEIN"/>
    <property type="match status" value="1"/>
</dbReference>
<gene>
    <name evidence="2" type="ORF">IFM89_019995</name>
</gene>
<dbReference type="PANTHER" id="PTHR47937:SF2">
    <property type="entry name" value="PENTATRICOPEPTIDE (PPR) REPEAT-CONTAINING PROTEIN, PF01535'-RELATED"/>
    <property type="match status" value="1"/>
</dbReference>
<feature type="region of interest" description="Disordered" evidence="1">
    <location>
        <begin position="118"/>
        <end position="148"/>
    </location>
</feature>
<accession>A0A835I032</accession>
<proteinExistence type="predicted"/>
<comment type="caution">
    <text evidence="2">The sequence shown here is derived from an EMBL/GenBank/DDBJ whole genome shotgun (WGS) entry which is preliminary data.</text>
</comment>
<dbReference type="InterPro" id="IPR052308">
    <property type="entry name" value="PPR_domain-containing"/>
</dbReference>
<dbReference type="Proteomes" id="UP000631114">
    <property type="component" value="Unassembled WGS sequence"/>
</dbReference>
<organism evidence="2 3">
    <name type="scientific">Coptis chinensis</name>
    <dbReference type="NCBI Taxonomy" id="261450"/>
    <lineage>
        <taxon>Eukaryota</taxon>
        <taxon>Viridiplantae</taxon>
        <taxon>Streptophyta</taxon>
        <taxon>Embryophyta</taxon>
        <taxon>Tracheophyta</taxon>
        <taxon>Spermatophyta</taxon>
        <taxon>Magnoliopsida</taxon>
        <taxon>Ranunculales</taxon>
        <taxon>Ranunculaceae</taxon>
        <taxon>Coptidoideae</taxon>
        <taxon>Coptis</taxon>
    </lineage>
</organism>
<feature type="region of interest" description="Disordered" evidence="1">
    <location>
        <begin position="30"/>
        <end position="51"/>
    </location>
</feature>
<reference evidence="2 3" key="1">
    <citation type="submission" date="2020-10" db="EMBL/GenBank/DDBJ databases">
        <title>The Coptis chinensis genome and diversification of protoberbering-type alkaloids.</title>
        <authorList>
            <person name="Wang B."/>
            <person name="Shu S."/>
            <person name="Song C."/>
            <person name="Liu Y."/>
        </authorList>
    </citation>
    <scope>NUCLEOTIDE SEQUENCE [LARGE SCALE GENOMIC DNA]</scope>
    <source>
        <strain evidence="2">HL-2020</strain>
        <tissue evidence="2">Leaf</tissue>
    </source>
</reference>
<dbReference type="AlphaFoldDB" id="A0A835I032"/>
<dbReference type="OrthoDB" id="1747431at2759"/>
<evidence type="ECO:0000313" key="2">
    <source>
        <dbReference type="EMBL" id="KAF9610130.1"/>
    </source>
</evidence>
<evidence type="ECO:0000256" key="1">
    <source>
        <dbReference type="SAM" id="MobiDB-lite"/>
    </source>
</evidence>
<feature type="compositionally biased region" description="Basic and acidic residues" evidence="1">
    <location>
        <begin position="118"/>
        <end position="131"/>
    </location>
</feature>
<sequence length="166" mass="19317">MWKRKYTEVWKGIPSREQWDIECDDERILPPEGKRQVGHPPTVRMKFWPSRKGPKQERHCTLCREKGHNKMPCKNFVDDKGATYYVLGGNRRILWNATEARVGRSPIERRNRIEPPLHALRRDPYAPRPRPDPNAPCLPNSTSALTGPRLSLHNRVHSLIRAGDML</sequence>
<dbReference type="EMBL" id="JADFTS010000004">
    <property type="protein sequence ID" value="KAF9610130.1"/>
    <property type="molecule type" value="Genomic_DNA"/>
</dbReference>